<dbReference type="PROSITE" id="PS50048">
    <property type="entry name" value="ZN2_CY6_FUNGAL_2"/>
    <property type="match status" value="1"/>
</dbReference>
<evidence type="ECO:0000259" key="2">
    <source>
        <dbReference type="PROSITE" id="PS50048"/>
    </source>
</evidence>
<evidence type="ECO:0000256" key="1">
    <source>
        <dbReference type="SAM" id="MobiDB-lite"/>
    </source>
</evidence>
<dbReference type="GO" id="GO:0000981">
    <property type="term" value="F:DNA-binding transcription factor activity, RNA polymerase II-specific"/>
    <property type="evidence" value="ECO:0007669"/>
    <property type="project" value="InterPro"/>
</dbReference>
<protein>
    <recommendedName>
        <fullName evidence="2">Zn(2)-C6 fungal-type domain-containing protein</fullName>
    </recommendedName>
</protein>
<dbReference type="CDD" id="cd00067">
    <property type="entry name" value="GAL4"/>
    <property type="match status" value="1"/>
</dbReference>
<feature type="compositionally biased region" description="Pro residues" evidence="1">
    <location>
        <begin position="35"/>
        <end position="49"/>
    </location>
</feature>
<dbReference type="Gene3D" id="4.10.240.10">
    <property type="entry name" value="Zn(2)-C6 fungal-type DNA-binding domain"/>
    <property type="match status" value="1"/>
</dbReference>
<gene>
    <name evidence="3" type="ORF">NLJ89_g2259</name>
</gene>
<feature type="region of interest" description="Disordered" evidence="1">
    <location>
        <begin position="249"/>
        <end position="294"/>
    </location>
</feature>
<dbReference type="PROSITE" id="PS00463">
    <property type="entry name" value="ZN2_CY6_FUNGAL_1"/>
    <property type="match status" value="1"/>
</dbReference>
<evidence type="ECO:0000313" key="3">
    <source>
        <dbReference type="EMBL" id="KAJ3514643.1"/>
    </source>
</evidence>
<feature type="region of interest" description="Disordered" evidence="1">
    <location>
        <begin position="106"/>
        <end position="130"/>
    </location>
</feature>
<accession>A0A9W8MWM8</accession>
<dbReference type="SUPFAM" id="SSF57701">
    <property type="entry name" value="Zn2/Cys6 DNA-binding domain"/>
    <property type="match status" value="1"/>
</dbReference>
<feature type="compositionally biased region" description="Low complexity" evidence="1">
    <location>
        <begin position="272"/>
        <end position="288"/>
    </location>
</feature>
<dbReference type="Pfam" id="PF00172">
    <property type="entry name" value="Zn_clus"/>
    <property type="match status" value="1"/>
</dbReference>
<feature type="domain" description="Zn(2)-C6 fungal-type" evidence="2">
    <location>
        <begin position="213"/>
        <end position="248"/>
    </location>
</feature>
<feature type="compositionally biased region" description="Polar residues" evidence="1">
    <location>
        <begin position="60"/>
        <end position="70"/>
    </location>
</feature>
<name>A0A9W8MWM8_9AGAR</name>
<feature type="region of interest" description="Disordered" evidence="1">
    <location>
        <begin position="160"/>
        <end position="205"/>
    </location>
</feature>
<dbReference type="EMBL" id="JANKHO010000135">
    <property type="protein sequence ID" value="KAJ3514643.1"/>
    <property type="molecule type" value="Genomic_DNA"/>
</dbReference>
<reference evidence="3" key="1">
    <citation type="submission" date="2022-07" db="EMBL/GenBank/DDBJ databases">
        <title>Genome Sequence of Agrocybe chaxingu.</title>
        <authorList>
            <person name="Buettner E."/>
        </authorList>
    </citation>
    <scope>NUCLEOTIDE SEQUENCE</scope>
    <source>
        <strain evidence="3">MP-N11</strain>
    </source>
</reference>
<dbReference type="InterPro" id="IPR001138">
    <property type="entry name" value="Zn2Cys6_DnaBD"/>
</dbReference>
<keyword evidence="4" id="KW-1185">Reference proteome</keyword>
<sequence length="294" mass="31990">MLPHVFQIQPLSRLSNPIPPTPVLQVAIPRVAPPAHYPEAPPNPSYSHPPPHHHGVIHSSAYQSTPAQSPVDSLSQALYAYPPGTPSEVASSPTSDLALYSPAPVIVPSQDPRQATHHLHHPQMESSSRINEHLESLNLPSTSASLTHANQHVYDHHRQTRSLSQIPPPHIERTTARGGSWGPAGSPTKQSRGSMRLSPLPSKRHLEKKPPLACLFCRGRKIACGPPLPGSVDKTCNQCQRRSLRCEYPSESRRGMRKKKNPDSTDTVEQDAAASSSSAEPQTQTQPTNPTPAF</sequence>
<dbReference type="OrthoDB" id="39175at2759"/>
<comment type="caution">
    <text evidence="3">The sequence shown here is derived from an EMBL/GenBank/DDBJ whole genome shotgun (WGS) entry which is preliminary data.</text>
</comment>
<dbReference type="InterPro" id="IPR036864">
    <property type="entry name" value="Zn2-C6_fun-type_DNA-bd_sf"/>
</dbReference>
<feature type="region of interest" description="Disordered" evidence="1">
    <location>
        <begin position="35"/>
        <end position="70"/>
    </location>
</feature>
<dbReference type="GO" id="GO:0008270">
    <property type="term" value="F:zinc ion binding"/>
    <property type="evidence" value="ECO:0007669"/>
    <property type="project" value="InterPro"/>
</dbReference>
<dbReference type="Proteomes" id="UP001148786">
    <property type="component" value="Unassembled WGS sequence"/>
</dbReference>
<proteinExistence type="predicted"/>
<organism evidence="3 4">
    <name type="scientific">Agrocybe chaxingu</name>
    <dbReference type="NCBI Taxonomy" id="84603"/>
    <lineage>
        <taxon>Eukaryota</taxon>
        <taxon>Fungi</taxon>
        <taxon>Dikarya</taxon>
        <taxon>Basidiomycota</taxon>
        <taxon>Agaricomycotina</taxon>
        <taxon>Agaricomycetes</taxon>
        <taxon>Agaricomycetidae</taxon>
        <taxon>Agaricales</taxon>
        <taxon>Agaricineae</taxon>
        <taxon>Strophariaceae</taxon>
        <taxon>Agrocybe</taxon>
    </lineage>
</organism>
<dbReference type="SMART" id="SM00066">
    <property type="entry name" value="GAL4"/>
    <property type="match status" value="1"/>
</dbReference>
<evidence type="ECO:0000313" key="4">
    <source>
        <dbReference type="Proteomes" id="UP001148786"/>
    </source>
</evidence>
<dbReference type="AlphaFoldDB" id="A0A9W8MWM8"/>